<gene>
    <name evidence="1" type="ORF">Bxe_B0649</name>
</gene>
<organism evidence="1 2">
    <name type="scientific">Paraburkholderia xenovorans (strain LB400)</name>
    <dbReference type="NCBI Taxonomy" id="266265"/>
    <lineage>
        <taxon>Bacteria</taxon>
        <taxon>Pseudomonadati</taxon>
        <taxon>Pseudomonadota</taxon>
        <taxon>Betaproteobacteria</taxon>
        <taxon>Burkholderiales</taxon>
        <taxon>Burkholderiaceae</taxon>
        <taxon>Paraburkholderia</taxon>
    </lineage>
</organism>
<sequence>MSAQEITSADRNGLIYFSSVPFDSYAQRPHFMVSAFADHGFGKILWIDPYPTRLPNFADLRRIGSHPASLTHNNDMRIRVLRPSALPIEPLPLAGFINRVVAWKPVLARMTEFAHDTEHCVLAIGRPSRLAEWALAHIPHQRSFADILGNFPAFYRGVSRFAMNARMSAICRKVTDVYCSSAQLAQDLSRIRRDAVVVLNGYCTENLPPPSSPVSRKYIGYVGTIGEWFDWPLVRSIASALPTVPIRLIGPEFVARPPDLPANIECIGEQPHEQMAALVSEFAVGLIPFRINDLTAGVDPIKFYEYRSMGVPVWSTEFGEMRSRAAADGVSLICHESSWEHLWDAVNRSHCDFENVARFRADVCWSKRFEPILTRVRRPAEEAARSEFCGETSRTSLDLSAVRRSHSTQLVQFNGRK</sequence>
<dbReference type="STRING" id="266265.Bxe_B0649"/>
<dbReference type="PATRIC" id="fig|266265.5.peg.7139"/>
<keyword evidence="2" id="KW-1185">Reference proteome</keyword>
<evidence type="ECO:0000313" key="1">
    <source>
        <dbReference type="EMBL" id="ABE35304.1"/>
    </source>
</evidence>
<reference evidence="1 2" key="1">
    <citation type="journal article" date="2006" name="Proc. Natl. Acad. Sci. U.S.A.">
        <title>Burkholderia xenovorans LB400 harbors a multi-replicon, 9.73-Mbp genome shaped for versatility.</title>
        <authorList>
            <person name="Chain P.S."/>
            <person name="Denef V.J."/>
            <person name="Konstantinidis K.T."/>
            <person name="Vergez L.M."/>
            <person name="Agullo L."/>
            <person name="Reyes V.L."/>
            <person name="Hauser L."/>
            <person name="Cordova M."/>
            <person name="Gomez L."/>
            <person name="Gonzalez M."/>
            <person name="Land M."/>
            <person name="Lao V."/>
            <person name="Larimer F."/>
            <person name="LiPuma J.J."/>
            <person name="Mahenthiralingam E."/>
            <person name="Malfatti S.A."/>
            <person name="Marx C.J."/>
            <person name="Parnell J.J."/>
            <person name="Ramette A."/>
            <person name="Richardson P."/>
            <person name="Seeger M."/>
            <person name="Smith D."/>
            <person name="Spilker T."/>
            <person name="Sul W.J."/>
            <person name="Tsoi T.V."/>
            <person name="Ulrich L.E."/>
            <person name="Zhulin I.B."/>
            <person name="Tiedje J.M."/>
        </authorList>
    </citation>
    <scope>NUCLEOTIDE SEQUENCE [LARGE SCALE GENOMIC DNA]</scope>
    <source>
        <strain evidence="1 2">LB400</strain>
    </source>
</reference>
<evidence type="ECO:0000313" key="2">
    <source>
        <dbReference type="Proteomes" id="UP000001817"/>
    </source>
</evidence>
<dbReference type="eggNOG" id="COG0438">
    <property type="taxonomic scope" value="Bacteria"/>
</dbReference>
<dbReference type="SUPFAM" id="SSF53756">
    <property type="entry name" value="UDP-Glycosyltransferase/glycogen phosphorylase"/>
    <property type="match status" value="1"/>
</dbReference>
<dbReference type="KEGG" id="bxb:DR64_5980"/>
<proteinExistence type="predicted"/>
<dbReference type="CAZy" id="GT4">
    <property type="family name" value="Glycosyltransferase Family 4"/>
</dbReference>
<dbReference type="RefSeq" id="WP_011492596.1">
    <property type="nucleotide sequence ID" value="NC_007952.1"/>
</dbReference>
<dbReference type="KEGG" id="bxe:Bxe_B0649"/>
<dbReference type="EMBL" id="CP000271">
    <property type="protein sequence ID" value="ABE35304.1"/>
    <property type="molecule type" value="Genomic_DNA"/>
</dbReference>
<dbReference type="Gene3D" id="3.40.50.2000">
    <property type="entry name" value="Glycogen Phosphorylase B"/>
    <property type="match status" value="1"/>
</dbReference>
<dbReference type="OrthoDB" id="9816564at2"/>
<name>Q13KT5_PARXL</name>
<protein>
    <submittedName>
        <fullName evidence="1">Glycosyltransferase</fullName>
    </submittedName>
</protein>
<dbReference type="AlphaFoldDB" id="Q13KT5"/>
<accession>Q13KT5</accession>
<dbReference type="Proteomes" id="UP000001817">
    <property type="component" value="Chromosome 2"/>
</dbReference>